<accession>A0ACD5UM35</accession>
<reference evidence="1" key="1">
    <citation type="submission" date="2021-05" db="EMBL/GenBank/DDBJ databases">
        <authorList>
            <person name="Scholz U."/>
            <person name="Mascher M."/>
            <person name="Fiebig A."/>
        </authorList>
    </citation>
    <scope>NUCLEOTIDE SEQUENCE [LARGE SCALE GENOMIC DNA]</scope>
</reference>
<name>A0ACD5UM35_AVESA</name>
<evidence type="ECO:0000313" key="1">
    <source>
        <dbReference type="EnsemblPlants" id="AVESA.00010b.r2.2CG0270130.1.CDS"/>
    </source>
</evidence>
<organism evidence="1 2">
    <name type="scientific">Avena sativa</name>
    <name type="common">Oat</name>
    <dbReference type="NCBI Taxonomy" id="4498"/>
    <lineage>
        <taxon>Eukaryota</taxon>
        <taxon>Viridiplantae</taxon>
        <taxon>Streptophyta</taxon>
        <taxon>Embryophyta</taxon>
        <taxon>Tracheophyta</taxon>
        <taxon>Spermatophyta</taxon>
        <taxon>Magnoliopsida</taxon>
        <taxon>Liliopsida</taxon>
        <taxon>Poales</taxon>
        <taxon>Poaceae</taxon>
        <taxon>BOP clade</taxon>
        <taxon>Pooideae</taxon>
        <taxon>Poodae</taxon>
        <taxon>Poeae</taxon>
        <taxon>Poeae Chloroplast Group 1 (Aveneae type)</taxon>
        <taxon>Aveninae</taxon>
        <taxon>Avena</taxon>
    </lineage>
</organism>
<proteinExistence type="predicted"/>
<dbReference type="Proteomes" id="UP001732700">
    <property type="component" value="Chromosome 2C"/>
</dbReference>
<sequence>MHFTHCTPGRIPSHAVVARTLQIYSIKVSQFKLPVEVYGVVAARDTVDHNRNILFRRERANCQILTEKDPFLRLTGPSRAIVSVDPVTFEILLKVKGRTKSEDQVMITDIFHYNGIYSGRLCSHVISKPLGKITLKFEQLEKTVQATILGICVVEGGWSWPFKHGGRVVCSSSPQEVMKIDNGTIFVTEPPDRQVVLLDYRGQKMPMGSNGYLDLPRQVVSVELGGSLKFLVQTYSESHEIAKEDSESHEIAKEDSKSHEIAKEGSVYFTPEKCNLSRGICDLGDFKVEITIAWSLLIGCKDSIFLQGYLP</sequence>
<evidence type="ECO:0000313" key="2">
    <source>
        <dbReference type="Proteomes" id="UP001732700"/>
    </source>
</evidence>
<reference evidence="1" key="2">
    <citation type="submission" date="2025-09" db="UniProtKB">
        <authorList>
            <consortium name="EnsemblPlants"/>
        </authorList>
    </citation>
    <scope>IDENTIFICATION</scope>
</reference>
<dbReference type="EnsemblPlants" id="AVESA.00010b.r2.2CG0270130.1">
    <property type="protein sequence ID" value="AVESA.00010b.r2.2CG0270130.1.CDS"/>
    <property type="gene ID" value="AVESA.00010b.r2.2CG0270130"/>
</dbReference>
<keyword evidence="2" id="KW-1185">Reference proteome</keyword>
<protein>
    <submittedName>
        <fullName evidence="1">Uncharacterized protein</fullName>
    </submittedName>
</protein>